<accession>A0A7V2EF33</accession>
<protein>
    <submittedName>
        <fullName evidence="2">Uncharacterized protein</fullName>
    </submittedName>
</protein>
<dbReference type="AlphaFoldDB" id="A0A7V2EF33"/>
<sequence length="101" mass="10799">MRQGLAVVFLGLVSSLAAAGAQDELAARLLQVAETRSFDAETVLAAAESPEVRWRRSAAKLVGHFRQESAVRVALQLARDLGIRVLTLGVEGSGRARMEKA</sequence>
<organism evidence="2">
    <name type="scientific">Thermoanaerobaculum aquaticum</name>
    <dbReference type="NCBI Taxonomy" id="1312852"/>
    <lineage>
        <taxon>Bacteria</taxon>
        <taxon>Pseudomonadati</taxon>
        <taxon>Acidobacteriota</taxon>
        <taxon>Thermoanaerobaculia</taxon>
        <taxon>Thermoanaerobaculales</taxon>
        <taxon>Thermoanaerobaculaceae</taxon>
        <taxon>Thermoanaerobaculum</taxon>
    </lineage>
</organism>
<reference evidence="2" key="1">
    <citation type="journal article" date="2020" name="mSystems">
        <title>Genome- and Community-Level Interaction Insights into Carbon Utilization and Element Cycling Functions of Hydrothermarchaeota in Hydrothermal Sediment.</title>
        <authorList>
            <person name="Zhou Z."/>
            <person name="Liu Y."/>
            <person name="Xu W."/>
            <person name="Pan J."/>
            <person name="Luo Z.H."/>
            <person name="Li M."/>
        </authorList>
    </citation>
    <scope>NUCLEOTIDE SEQUENCE [LARGE SCALE GENOMIC DNA]</scope>
    <source>
        <strain evidence="2">SpSt-186</strain>
    </source>
</reference>
<gene>
    <name evidence="2" type="ORF">ENP06_01205</name>
</gene>
<dbReference type="EMBL" id="DSHW01000088">
    <property type="protein sequence ID" value="HEQ88013.1"/>
    <property type="molecule type" value="Genomic_DNA"/>
</dbReference>
<proteinExistence type="predicted"/>
<name>A0A7V2EF33_9BACT</name>
<comment type="caution">
    <text evidence="2">The sequence shown here is derived from an EMBL/GenBank/DDBJ whole genome shotgun (WGS) entry which is preliminary data.</text>
</comment>
<evidence type="ECO:0000256" key="1">
    <source>
        <dbReference type="SAM" id="SignalP"/>
    </source>
</evidence>
<evidence type="ECO:0000313" key="2">
    <source>
        <dbReference type="EMBL" id="HEQ88013.1"/>
    </source>
</evidence>
<feature type="signal peptide" evidence="1">
    <location>
        <begin position="1"/>
        <end position="19"/>
    </location>
</feature>
<keyword evidence="1" id="KW-0732">Signal</keyword>
<feature type="chain" id="PRO_5030616316" evidence="1">
    <location>
        <begin position="20"/>
        <end position="101"/>
    </location>
</feature>